<comment type="subcellular location">
    <subcellularLocation>
        <location evidence="1">Membrane</location>
        <topology evidence="1">Multi-pass membrane protein</topology>
    </subcellularLocation>
</comment>
<evidence type="ECO:0000256" key="2">
    <source>
        <dbReference type="ARBA" id="ARBA00005308"/>
    </source>
</evidence>
<dbReference type="OMA" id="TVYSICR"/>
<dbReference type="GO" id="GO:0016020">
    <property type="term" value="C:membrane"/>
    <property type="evidence" value="ECO:0007669"/>
    <property type="project" value="UniProtKB-SubCell"/>
</dbReference>
<proteinExistence type="inferred from homology"/>
<dbReference type="Ensembl" id="ENSLACT00000016285.1">
    <property type="protein sequence ID" value="ENSLACP00000016173.1"/>
    <property type="gene ID" value="ENSLACG00000014246.1"/>
</dbReference>
<gene>
    <name evidence="8" type="primary">TMEM200CA</name>
</gene>
<keyword evidence="9" id="KW-1185">Reference proteome</keyword>
<evidence type="ECO:0000256" key="5">
    <source>
        <dbReference type="ARBA" id="ARBA00023136"/>
    </source>
</evidence>
<name>H3B2Q2_LATCH</name>
<protein>
    <submittedName>
        <fullName evidence="8">Transmembrane protein 200C</fullName>
    </submittedName>
</protein>
<feature type="transmembrane region" description="Helical" evidence="7">
    <location>
        <begin position="122"/>
        <end position="142"/>
    </location>
</feature>
<dbReference type="Pfam" id="PF10177">
    <property type="entry name" value="DUF2371"/>
    <property type="match status" value="1"/>
</dbReference>
<dbReference type="PANTHER" id="PTHR31815:SF2">
    <property type="entry name" value="TRANSMEMBRANE PROTEIN 200C"/>
    <property type="match status" value="1"/>
</dbReference>
<keyword evidence="5 7" id="KW-0472">Membrane</keyword>
<evidence type="ECO:0000256" key="3">
    <source>
        <dbReference type="ARBA" id="ARBA00022692"/>
    </source>
</evidence>
<reference evidence="9" key="1">
    <citation type="submission" date="2011-08" db="EMBL/GenBank/DDBJ databases">
        <title>The draft genome of Latimeria chalumnae.</title>
        <authorList>
            <person name="Di Palma F."/>
            <person name="Alfoldi J."/>
            <person name="Johnson J."/>
            <person name="Berlin A."/>
            <person name="Gnerre S."/>
            <person name="Jaffe D."/>
            <person name="MacCallum I."/>
            <person name="Young S."/>
            <person name="Walker B.J."/>
            <person name="Lander E."/>
            <person name="Lindblad-Toh K."/>
        </authorList>
    </citation>
    <scope>NUCLEOTIDE SEQUENCE [LARGE SCALE GENOMIC DNA]</scope>
    <source>
        <strain evidence="9">Wild caught</strain>
    </source>
</reference>
<evidence type="ECO:0000313" key="9">
    <source>
        <dbReference type="Proteomes" id="UP000008672"/>
    </source>
</evidence>
<evidence type="ECO:0000256" key="6">
    <source>
        <dbReference type="SAM" id="MobiDB-lite"/>
    </source>
</evidence>
<evidence type="ECO:0000256" key="1">
    <source>
        <dbReference type="ARBA" id="ARBA00004141"/>
    </source>
</evidence>
<dbReference type="InterPro" id="IPR018787">
    <property type="entry name" value="DUF2371_TMEM200"/>
</dbReference>
<dbReference type="eggNOG" id="KOG4823">
    <property type="taxonomic scope" value="Eukaryota"/>
</dbReference>
<dbReference type="AlphaFoldDB" id="H3B2Q2"/>
<evidence type="ECO:0000313" key="8">
    <source>
        <dbReference type="Ensembl" id="ENSLACP00000016173.1"/>
    </source>
</evidence>
<reference evidence="8" key="3">
    <citation type="submission" date="2025-09" db="UniProtKB">
        <authorList>
            <consortium name="Ensembl"/>
        </authorList>
    </citation>
    <scope>IDENTIFICATION</scope>
</reference>
<organism evidence="8 9">
    <name type="scientific">Latimeria chalumnae</name>
    <name type="common">Coelacanth</name>
    <dbReference type="NCBI Taxonomy" id="7897"/>
    <lineage>
        <taxon>Eukaryota</taxon>
        <taxon>Metazoa</taxon>
        <taxon>Chordata</taxon>
        <taxon>Craniata</taxon>
        <taxon>Vertebrata</taxon>
        <taxon>Euteleostomi</taxon>
        <taxon>Coelacanthiformes</taxon>
        <taxon>Coelacanthidae</taxon>
        <taxon>Latimeria</taxon>
    </lineage>
</organism>
<evidence type="ECO:0000256" key="4">
    <source>
        <dbReference type="ARBA" id="ARBA00022989"/>
    </source>
</evidence>
<accession>H3B2Q2</accession>
<dbReference type="Proteomes" id="UP000008672">
    <property type="component" value="Unassembled WGS sequence"/>
</dbReference>
<sequence>SMIATGGLLRISARKQDSFRSRNHVNKRKRKAKKKRKNDVVVVKGKIKLCSISGLVAAFGILVLLVGIAMAVMGYWPKTNQIYEEKKITKTNNSNTNKVKNSPLSLLAELLASYLYSDKFKVLGPLIMGIGIFLFICANAVLHENRDKKTKIINLRDIYSTVIDVHSLRTKDCTPLNGFVNYVQSKSLDMKSSDSFSTAVLAKSSWQSAVGGSLKPHLDQSDVQAIRRRESLTKLPSVPKEKQGLADTVYSIYGESSLANERASMPQRCETKSIVTSSINAFTLPVIKLNNCFVGETKGKQDEKDAKEETPTCVKKLTQKDLELSVSEHNLNESNKGETSKTTTESSSYHGVSSIVGQPKAFPLGTRVTPTKLGSHLSLNALSTYSTSFDLGDYASTPEGQGEGKRHSTYPRLNRSNSKRYIKLGDVEDSFESTVVTASEIERQYTNKEKLLMISRSHATIRIEDGEFESTEISQDPKSYRV</sequence>
<comment type="similarity">
    <text evidence="2">Belongs to the TMEM200 family.</text>
</comment>
<dbReference type="HOGENOM" id="CLU_030031_0_0_1"/>
<feature type="region of interest" description="Disordered" evidence="6">
    <location>
        <begin position="324"/>
        <end position="353"/>
    </location>
</feature>
<dbReference type="STRING" id="7897.ENSLACP00000016173"/>
<keyword evidence="4 7" id="KW-1133">Transmembrane helix</keyword>
<dbReference type="InParanoid" id="H3B2Q2"/>
<keyword evidence="3 7" id="KW-0812">Transmembrane</keyword>
<reference evidence="8" key="2">
    <citation type="submission" date="2025-08" db="UniProtKB">
        <authorList>
            <consortium name="Ensembl"/>
        </authorList>
    </citation>
    <scope>IDENTIFICATION</scope>
</reference>
<dbReference type="GeneTree" id="ENSGT00530000063698"/>
<dbReference type="PANTHER" id="PTHR31815">
    <property type="entry name" value="AGAP005329-PA"/>
    <property type="match status" value="1"/>
</dbReference>
<dbReference type="EMBL" id="AFYH01113894">
    <property type="status" value="NOT_ANNOTATED_CDS"/>
    <property type="molecule type" value="Genomic_DNA"/>
</dbReference>
<feature type="transmembrane region" description="Helical" evidence="7">
    <location>
        <begin position="54"/>
        <end position="76"/>
    </location>
</feature>
<evidence type="ECO:0000256" key="7">
    <source>
        <dbReference type="SAM" id="Phobius"/>
    </source>
</evidence>